<reference evidence="2 3" key="1">
    <citation type="submission" date="2022-01" db="EMBL/GenBank/DDBJ databases">
        <title>A high-quality chromosome-level genome assembly of rohu carp, Labeo rohita.</title>
        <authorList>
            <person name="Arick M.A. II"/>
            <person name="Hsu C.-Y."/>
            <person name="Magbanua Z."/>
            <person name="Pechanova O."/>
            <person name="Grover C."/>
            <person name="Miller E."/>
            <person name="Thrash A."/>
            <person name="Ezzel L."/>
            <person name="Alam S."/>
            <person name="Benzie J."/>
            <person name="Hamilton M."/>
            <person name="Karsi A."/>
            <person name="Lawrence M.L."/>
            <person name="Peterson D.G."/>
        </authorList>
    </citation>
    <scope>NUCLEOTIDE SEQUENCE [LARGE SCALE GENOMIC DNA]</scope>
    <source>
        <strain evidence="3">BAU-BD-2019</strain>
        <tissue evidence="2">Blood</tissue>
    </source>
</reference>
<proteinExistence type="predicted"/>
<dbReference type="PANTHER" id="PTHR47331">
    <property type="entry name" value="PHD-TYPE DOMAIN-CONTAINING PROTEIN"/>
    <property type="match status" value="1"/>
</dbReference>
<name>A0ABQ8LAG2_LABRO</name>
<dbReference type="EMBL" id="JACTAM010000158">
    <property type="protein sequence ID" value="KAI2647747.1"/>
    <property type="molecule type" value="Genomic_DNA"/>
</dbReference>
<evidence type="ECO:0000313" key="3">
    <source>
        <dbReference type="Proteomes" id="UP000830375"/>
    </source>
</evidence>
<feature type="compositionally biased region" description="Basic residues" evidence="1">
    <location>
        <begin position="352"/>
        <end position="367"/>
    </location>
</feature>
<feature type="region of interest" description="Disordered" evidence="1">
    <location>
        <begin position="1"/>
        <end position="24"/>
    </location>
</feature>
<dbReference type="PANTHER" id="PTHR47331:SF7">
    <property type="match status" value="1"/>
</dbReference>
<protein>
    <submittedName>
        <fullName evidence="2">4-hydroxy-tetrahydrodipicolinate synthase</fullName>
    </submittedName>
</protein>
<evidence type="ECO:0000256" key="1">
    <source>
        <dbReference type="SAM" id="MobiDB-lite"/>
    </source>
</evidence>
<feature type="region of interest" description="Disordered" evidence="1">
    <location>
        <begin position="346"/>
        <end position="367"/>
    </location>
</feature>
<comment type="caution">
    <text evidence="2">The sequence shown here is derived from an EMBL/GenBank/DDBJ whole genome shotgun (WGS) entry which is preliminary data.</text>
</comment>
<feature type="compositionally biased region" description="Polar residues" evidence="1">
    <location>
        <begin position="8"/>
        <end position="24"/>
    </location>
</feature>
<organism evidence="2 3">
    <name type="scientific">Labeo rohita</name>
    <name type="common">Indian major carp</name>
    <name type="synonym">Cyprinus rohita</name>
    <dbReference type="NCBI Taxonomy" id="84645"/>
    <lineage>
        <taxon>Eukaryota</taxon>
        <taxon>Metazoa</taxon>
        <taxon>Chordata</taxon>
        <taxon>Craniata</taxon>
        <taxon>Vertebrata</taxon>
        <taxon>Euteleostomi</taxon>
        <taxon>Actinopterygii</taxon>
        <taxon>Neopterygii</taxon>
        <taxon>Teleostei</taxon>
        <taxon>Ostariophysi</taxon>
        <taxon>Cypriniformes</taxon>
        <taxon>Cyprinidae</taxon>
        <taxon>Labeoninae</taxon>
        <taxon>Labeonini</taxon>
        <taxon>Labeo</taxon>
    </lineage>
</organism>
<accession>A0ABQ8LAG2</accession>
<gene>
    <name evidence="2" type="ORF">H4Q32_023972</name>
</gene>
<sequence length="401" mass="46367">MSARSADSKSIQSKSTKYSKGSRQSYIGSAALKARAKAEAAREAAAYEQAIESGELVEEPQVHEQPLSPAERTSDYVQKLSQLVLKTSQTNEPLEYVRKISECSEIPKVDIQHGWQPAYSQFTTKTDQTCFQRWPQHPVKTEKDLSHSLPTSSDLTRHLIRKEMVSYSLLKFDDHAENYWSWKASFKSATKDLNLTPQEELDLLTKWFGPESSEHAKRIRSIHVLRPESGLNMLWLEESYGAREMVEHALLKKLEDVPRLTNRDSHKPRELGHILLELECAKSERYLPGLAYLDTAHGLKPIVEKLPYSLQERWITEGFRYEEEHNVPFPPFIIFSRFVRQQAKKFSSNTHKSVHQNRKGSRQKVPVHVHKTDLHFNSHLLWRRQRKALNDSAQYTKSPTL</sequence>
<dbReference type="Proteomes" id="UP000830375">
    <property type="component" value="Unassembled WGS sequence"/>
</dbReference>
<evidence type="ECO:0000313" key="2">
    <source>
        <dbReference type="EMBL" id="KAI2647747.1"/>
    </source>
</evidence>
<keyword evidence="3" id="KW-1185">Reference proteome</keyword>